<dbReference type="PANTHER" id="PTHR13645">
    <property type="entry name" value="DEFENSIN"/>
    <property type="match status" value="1"/>
</dbReference>
<evidence type="ECO:0000256" key="1">
    <source>
        <dbReference type="ARBA" id="ARBA00004613"/>
    </source>
</evidence>
<dbReference type="EMBL" id="OB793514">
    <property type="protein sequence ID" value="CAD7427665.1"/>
    <property type="molecule type" value="Genomic_DNA"/>
</dbReference>
<dbReference type="PANTHER" id="PTHR13645:SF0">
    <property type="entry name" value="DEFENSIN"/>
    <property type="match status" value="1"/>
</dbReference>
<name>A0A7R9E7D9_9NEOP</name>
<feature type="domain" description="Invertebrate defensins family profile" evidence="4">
    <location>
        <begin position="67"/>
        <end position="112"/>
    </location>
</feature>
<dbReference type="InterPro" id="IPR001542">
    <property type="entry name" value="Defensin_invertebrate/fungal"/>
</dbReference>
<dbReference type="GO" id="GO:0005615">
    <property type="term" value="C:extracellular space"/>
    <property type="evidence" value="ECO:0007669"/>
    <property type="project" value="TreeGrafter"/>
</dbReference>
<gene>
    <name evidence="5" type="ORF">TMSB3V08_LOCUS4497</name>
</gene>
<dbReference type="InterPro" id="IPR036574">
    <property type="entry name" value="Scorpion_toxin-like_sf"/>
</dbReference>
<dbReference type="GO" id="GO:0006959">
    <property type="term" value="P:humoral immune response"/>
    <property type="evidence" value="ECO:0007669"/>
    <property type="project" value="TreeGrafter"/>
</dbReference>
<comment type="subcellular location">
    <subcellularLocation>
        <location evidence="1">Secreted</location>
    </subcellularLocation>
</comment>
<protein>
    <recommendedName>
        <fullName evidence="4">Invertebrate defensins family profile domain-containing protein</fullName>
    </recommendedName>
</protein>
<dbReference type="PROSITE" id="PS51378">
    <property type="entry name" value="INVERT_DEFENSINS"/>
    <property type="match status" value="1"/>
</dbReference>
<evidence type="ECO:0000256" key="3">
    <source>
        <dbReference type="ARBA" id="ARBA00023157"/>
    </source>
</evidence>
<organism evidence="5">
    <name type="scientific">Timema monikensis</name>
    <dbReference type="NCBI Taxonomy" id="170555"/>
    <lineage>
        <taxon>Eukaryota</taxon>
        <taxon>Metazoa</taxon>
        <taxon>Ecdysozoa</taxon>
        <taxon>Arthropoda</taxon>
        <taxon>Hexapoda</taxon>
        <taxon>Insecta</taxon>
        <taxon>Pterygota</taxon>
        <taxon>Neoptera</taxon>
        <taxon>Polyneoptera</taxon>
        <taxon>Phasmatodea</taxon>
        <taxon>Timematodea</taxon>
        <taxon>Timematoidea</taxon>
        <taxon>Timematidae</taxon>
        <taxon>Timema</taxon>
    </lineage>
</organism>
<proteinExistence type="predicted"/>
<dbReference type="SUPFAM" id="SSF57095">
    <property type="entry name" value="Scorpion toxin-like"/>
    <property type="match status" value="1"/>
</dbReference>
<sequence length="112" mass="12181">MKKTTSFSVPVGIETQPSESKSGVILFRLCTLDAAWQNIACLRMCRLLVALAVQNVTKDVPGVRVKRFTCDVLSVDTPIGSLNHAGCAVHCLTMGRGYRGGRCRDGVCHCRK</sequence>
<evidence type="ECO:0000256" key="2">
    <source>
        <dbReference type="ARBA" id="ARBA00022525"/>
    </source>
</evidence>
<dbReference type="Gene3D" id="3.30.30.10">
    <property type="entry name" value="Knottin, scorpion toxin-like"/>
    <property type="match status" value="1"/>
</dbReference>
<keyword evidence="3" id="KW-1015">Disulfide bond</keyword>
<dbReference type="Pfam" id="PF01097">
    <property type="entry name" value="Defensin_2"/>
    <property type="match status" value="1"/>
</dbReference>
<dbReference type="GO" id="GO:0042742">
    <property type="term" value="P:defense response to bacterium"/>
    <property type="evidence" value="ECO:0007669"/>
    <property type="project" value="TreeGrafter"/>
</dbReference>
<reference evidence="5" key="1">
    <citation type="submission" date="2020-11" db="EMBL/GenBank/DDBJ databases">
        <authorList>
            <person name="Tran Van P."/>
        </authorList>
    </citation>
    <scope>NUCLEOTIDE SEQUENCE</scope>
</reference>
<evidence type="ECO:0000259" key="4">
    <source>
        <dbReference type="PROSITE" id="PS51378"/>
    </source>
</evidence>
<dbReference type="AlphaFoldDB" id="A0A7R9E7D9"/>
<keyword evidence="2" id="KW-0964">Secreted</keyword>
<accession>A0A7R9E7D9</accession>
<evidence type="ECO:0000313" key="5">
    <source>
        <dbReference type="EMBL" id="CAD7427665.1"/>
    </source>
</evidence>